<dbReference type="Gene3D" id="3.40.50.10330">
    <property type="entry name" value="Probable inorganic polyphosphate/atp-NAD kinase, domain 1"/>
    <property type="match status" value="1"/>
</dbReference>
<gene>
    <name evidence="14" type="ORF">HNQ39_001443</name>
</gene>
<keyword evidence="12" id="KW-1208">Phospholipid metabolism</keyword>
<comment type="caution">
    <text evidence="14">The sequence shown here is derived from an EMBL/GenBank/DDBJ whole genome shotgun (WGS) entry which is preliminary data.</text>
</comment>
<comment type="cofactor">
    <cofactor evidence="1">
        <name>Mg(2+)</name>
        <dbReference type="ChEBI" id="CHEBI:18420"/>
    </cofactor>
</comment>
<dbReference type="InterPro" id="IPR045540">
    <property type="entry name" value="YegS/DAGK_C"/>
</dbReference>
<dbReference type="SMART" id="SM00046">
    <property type="entry name" value="DAGKc"/>
    <property type="match status" value="1"/>
</dbReference>
<dbReference type="InterPro" id="IPR005218">
    <property type="entry name" value="Diacylglycerol/lipid_kinase"/>
</dbReference>
<dbReference type="PANTHER" id="PTHR12358:SF106">
    <property type="entry name" value="LIPID KINASE YEGS"/>
    <property type="match status" value="1"/>
</dbReference>
<dbReference type="AlphaFoldDB" id="A0A7W9W624"/>
<evidence type="ECO:0000256" key="12">
    <source>
        <dbReference type="ARBA" id="ARBA00023264"/>
    </source>
</evidence>
<dbReference type="RefSeq" id="WP_184193277.1">
    <property type="nucleotide sequence ID" value="NZ_JACHGW010000001.1"/>
</dbReference>
<evidence type="ECO:0000313" key="15">
    <source>
        <dbReference type="Proteomes" id="UP000520814"/>
    </source>
</evidence>
<dbReference type="InterPro" id="IPR050187">
    <property type="entry name" value="Lipid_Phosphate_FormReg"/>
</dbReference>
<evidence type="ECO:0000256" key="4">
    <source>
        <dbReference type="ARBA" id="ARBA00022679"/>
    </source>
</evidence>
<evidence type="ECO:0000256" key="3">
    <source>
        <dbReference type="ARBA" id="ARBA00022516"/>
    </source>
</evidence>
<evidence type="ECO:0000256" key="6">
    <source>
        <dbReference type="ARBA" id="ARBA00022741"/>
    </source>
</evidence>
<dbReference type="Proteomes" id="UP000520814">
    <property type="component" value="Unassembled WGS sequence"/>
</dbReference>
<keyword evidence="4" id="KW-0808">Transferase</keyword>
<keyword evidence="11" id="KW-0594">Phospholipid biosynthesis</keyword>
<protein>
    <submittedName>
        <fullName evidence="14">YegS/Rv2252/BmrU family lipid kinase</fullName>
    </submittedName>
</protein>
<keyword evidence="3" id="KW-0444">Lipid biosynthesis</keyword>
<accession>A0A7W9W624</accession>
<keyword evidence="5" id="KW-0479">Metal-binding</keyword>
<keyword evidence="6" id="KW-0547">Nucleotide-binding</keyword>
<dbReference type="GO" id="GO:0046872">
    <property type="term" value="F:metal ion binding"/>
    <property type="evidence" value="ECO:0007669"/>
    <property type="project" value="UniProtKB-KW"/>
</dbReference>
<dbReference type="NCBIfam" id="TIGR00147">
    <property type="entry name" value="YegS/Rv2252/BmrU family lipid kinase"/>
    <property type="match status" value="1"/>
</dbReference>
<feature type="domain" description="DAGKc" evidence="13">
    <location>
        <begin position="4"/>
        <end position="138"/>
    </location>
</feature>
<evidence type="ECO:0000259" key="13">
    <source>
        <dbReference type="PROSITE" id="PS50146"/>
    </source>
</evidence>
<sequence length="301" mass="32311">MEHLVSEGGLVIFNPVAGRGQGAKRKEEAQAHLGPAFEWVPTQRPGHAIELARAGAKKHEVVVAFGGDGTVGDVMRGILQAKADGDSPHEATLGIIPVGTGNDMARNLKLVLETREACATILGGVTKRIDVGMINGTPFINNAGTGFDAAVMHTMNTSIKFVSGQLAFRLAIFKTLAKYKPFALTITADDGEKRQLRAFMVSVLNGKVYAAGMEAAPHAEVDDGRLDVMIIKEMSKLKLIPVIQLVASGQHLNHPAVEMLQVRKLEVGTIPPQPLNIDGEVRGLTPMTIEVRPRELKVLVR</sequence>
<organism evidence="14 15">
    <name type="scientific">Armatimonas rosea</name>
    <dbReference type="NCBI Taxonomy" id="685828"/>
    <lineage>
        <taxon>Bacteria</taxon>
        <taxon>Bacillati</taxon>
        <taxon>Armatimonadota</taxon>
        <taxon>Armatimonadia</taxon>
        <taxon>Armatimonadales</taxon>
        <taxon>Armatimonadaceae</taxon>
        <taxon>Armatimonas</taxon>
    </lineage>
</organism>
<dbReference type="InterPro" id="IPR016064">
    <property type="entry name" value="NAD/diacylglycerol_kinase_sf"/>
</dbReference>
<evidence type="ECO:0000256" key="1">
    <source>
        <dbReference type="ARBA" id="ARBA00001946"/>
    </source>
</evidence>
<dbReference type="GO" id="GO:0008654">
    <property type="term" value="P:phospholipid biosynthetic process"/>
    <property type="evidence" value="ECO:0007669"/>
    <property type="project" value="UniProtKB-KW"/>
</dbReference>
<dbReference type="PANTHER" id="PTHR12358">
    <property type="entry name" value="SPHINGOSINE KINASE"/>
    <property type="match status" value="1"/>
</dbReference>
<evidence type="ECO:0000256" key="2">
    <source>
        <dbReference type="ARBA" id="ARBA00005983"/>
    </source>
</evidence>
<dbReference type="Gene3D" id="2.60.200.40">
    <property type="match status" value="1"/>
</dbReference>
<dbReference type="PROSITE" id="PS50146">
    <property type="entry name" value="DAGK"/>
    <property type="match status" value="1"/>
</dbReference>
<evidence type="ECO:0000256" key="11">
    <source>
        <dbReference type="ARBA" id="ARBA00023209"/>
    </source>
</evidence>
<dbReference type="Pfam" id="PF00781">
    <property type="entry name" value="DAGK_cat"/>
    <property type="match status" value="1"/>
</dbReference>
<comment type="similarity">
    <text evidence="2">Belongs to the diacylglycerol/lipid kinase family.</text>
</comment>
<keyword evidence="9" id="KW-0460">Magnesium</keyword>
<dbReference type="EMBL" id="JACHGW010000001">
    <property type="protein sequence ID" value="MBB6049681.1"/>
    <property type="molecule type" value="Genomic_DNA"/>
</dbReference>
<dbReference type="InterPro" id="IPR001206">
    <property type="entry name" value="Diacylglycerol_kinase_cat_dom"/>
</dbReference>
<evidence type="ECO:0000256" key="7">
    <source>
        <dbReference type="ARBA" id="ARBA00022777"/>
    </source>
</evidence>
<proteinExistence type="inferred from homology"/>
<dbReference type="GO" id="GO:0005524">
    <property type="term" value="F:ATP binding"/>
    <property type="evidence" value="ECO:0007669"/>
    <property type="project" value="UniProtKB-KW"/>
</dbReference>
<keyword evidence="15" id="KW-1185">Reference proteome</keyword>
<keyword evidence="7 14" id="KW-0418">Kinase</keyword>
<dbReference type="GO" id="GO:0016301">
    <property type="term" value="F:kinase activity"/>
    <property type="evidence" value="ECO:0007669"/>
    <property type="project" value="UniProtKB-KW"/>
</dbReference>
<keyword evidence="8" id="KW-0067">ATP-binding</keyword>
<keyword evidence="10" id="KW-0443">Lipid metabolism</keyword>
<dbReference type="Pfam" id="PF19279">
    <property type="entry name" value="YegS_C"/>
    <property type="match status" value="1"/>
</dbReference>
<reference evidence="14 15" key="1">
    <citation type="submission" date="2020-08" db="EMBL/GenBank/DDBJ databases">
        <title>Genomic Encyclopedia of Type Strains, Phase IV (KMG-IV): sequencing the most valuable type-strain genomes for metagenomic binning, comparative biology and taxonomic classification.</title>
        <authorList>
            <person name="Goeker M."/>
        </authorList>
    </citation>
    <scope>NUCLEOTIDE SEQUENCE [LARGE SCALE GENOMIC DNA]</scope>
    <source>
        <strain evidence="14 15">DSM 23562</strain>
    </source>
</reference>
<evidence type="ECO:0000256" key="9">
    <source>
        <dbReference type="ARBA" id="ARBA00022842"/>
    </source>
</evidence>
<dbReference type="InterPro" id="IPR017438">
    <property type="entry name" value="ATP-NAD_kinase_N"/>
</dbReference>
<evidence type="ECO:0000256" key="8">
    <source>
        <dbReference type="ARBA" id="ARBA00022840"/>
    </source>
</evidence>
<evidence type="ECO:0000313" key="14">
    <source>
        <dbReference type="EMBL" id="MBB6049681.1"/>
    </source>
</evidence>
<dbReference type="GO" id="GO:0005886">
    <property type="term" value="C:plasma membrane"/>
    <property type="evidence" value="ECO:0007669"/>
    <property type="project" value="TreeGrafter"/>
</dbReference>
<name>A0A7W9W624_ARMRO</name>
<evidence type="ECO:0000256" key="5">
    <source>
        <dbReference type="ARBA" id="ARBA00022723"/>
    </source>
</evidence>
<dbReference type="SUPFAM" id="SSF111331">
    <property type="entry name" value="NAD kinase/diacylglycerol kinase-like"/>
    <property type="match status" value="1"/>
</dbReference>
<evidence type="ECO:0000256" key="10">
    <source>
        <dbReference type="ARBA" id="ARBA00023098"/>
    </source>
</evidence>